<evidence type="ECO:0000256" key="1">
    <source>
        <dbReference type="SAM" id="Phobius"/>
    </source>
</evidence>
<keyword evidence="1" id="KW-0812">Transmembrane</keyword>
<organism evidence="2 3">
    <name type="scientific">Rhynchospora pubera</name>
    <dbReference type="NCBI Taxonomy" id="906938"/>
    <lineage>
        <taxon>Eukaryota</taxon>
        <taxon>Viridiplantae</taxon>
        <taxon>Streptophyta</taxon>
        <taxon>Embryophyta</taxon>
        <taxon>Tracheophyta</taxon>
        <taxon>Spermatophyta</taxon>
        <taxon>Magnoliopsida</taxon>
        <taxon>Liliopsida</taxon>
        <taxon>Poales</taxon>
        <taxon>Cyperaceae</taxon>
        <taxon>Cyperoideae</taxon>
        <taxon>Rhynchosporeae</taxon>
        <taxon>Rhynchospora</taxon>
    </lineage>
</organism>
<reference evidence="2" key="1">
    <citation type="submission" date="2022-08" db="EMBL/GenBank/DDBJ databases">
        <authorList>
            <person name="Marques A."/>
        </authorList>
    </citation>
    <scope>NUCLEOTIDE SEQUENCE</scope>
    <source>
        <strain evidence="2">RhyPub2mFocal</strain>
        <tissue evidence="2">Leaves</tissue>
    </source>
</reference>
<feature type="transmembrane region" description="Helical" evidence="1">
    <location>
        <begin position="274"/>
        <end position="295"/>
    </location>
</feature>
<feature type="transmembrane region" description="Helical" evidence="1">
    <location>
        <begin position="345"/>
        <end position="367"/>
    </location>
</feature>
<dbReference type="AlphaFoldDB" id="A0AAV8BYU3"/>
<feature type="transmembrane region" description="Helical" evidence="1">
    <location>
        <begin position="246"/>
        <end position="268"/>
    </location>
</feature>
<proteinExistence type="predicted"/>
<evidence type="ECO:0000313" key="3">
    <source>
        <dbReference type="Proteomes" id="UP001140206"/>
    </source>
</evidence>
<keyword evidence="1" id="KW-1133">Transmembrane helix</keyword>
<feature type="transmembrane region" description="Helical" evidence="1">
    <location>
        <begin position="322"/>
        <end position="339"/>
    </location>
</feature>
<keyword evidence="1" id="KW-0472">Membrane</keyword>
<protein>
    <submittedName>
        <fullName evidence="2">Low-affinity cation transporter</fullName>
    </submittedName>
</protein>
<feature type="transmembrane region" description="Helical" evidence="1">
    <location>
        <begin position="131"/>
        <end position="150"/>
    </location>
</feature>
<accession>A0AAV8BYU3</accession>
<dbReference type="Proteomes" id="UP001140206">
    <property type="component" value="Chromosome 5"/>
</dbReference>
<sequence length="407" mass="45017">MEIVTGAASPAAIENLTSEQMEEIWKPNPKTNLEFSSFVVLIGFSELSGILFLPKNPAKIHHLRAIAALGFLTLSSGFGLMIYTFVMLAQRNTLPHQIHQTISRSFYIASWAALILASAVPLSLLPNPYSLLIPIMLGAILLALGVHLFLRTNSSDKKIVKDKTDEEHVKEITRLSDLSQAVVSLSLGGLIGLLFGIDKTDSKASHRVVLVTFCLTFTSFIFGIFLMPLCQMGVMHLNPSTRKHFLTIGVELCKFLLILLAFAALAISVTFLKWYTFLVCTPVVIVYGVWQSIYLSTRDPQDNQDSMHEEEFKLAYTKANKVTSVSFGVMMAIFSGYLGSPEKNMHLNICMIFMTASFISALILMLLSYKPSTRSHIGLVVSILGYFAISLLAFGAFIIFILVVMQL</sequence>
<feature type="transmembrane region" description="Helical" evidence="1">
    <location>
        <begin position="209"/>
        <end position="234"/>
    </location>
</feature>
<feature type="transmembrane region" description="Helical" evidence="1">
    <location>
        <begin position="35"/>
        <end position="53"/>
    </location>
</feature>
<evidence type="ECO:0000313" key="2">
    <source>
        <dbReference type="EMBL" id="KAJ4748342.1"/>
    </source>
</evidence>
<feature type="transmembrane region" description="Helical" evidence="1">
    <location>
        <begin position="106"/>
        <end position="125"/>
    </location>
</feature>
<keyword evidence="3" id="KW-1185">Reference proteome</keyword>
<comment type="caution">
    <text evidence="2">The sequence shown here is derived from an EMBL/GenBank/DDBJ whole genome shotgun (WGS) entry which is preliminary data.</text>
</comment>
<feature type="transmembrane region" description="Helical" evidence="1">
    <location>
        <begin position="379"/>
        <end position="405"/>
    </location>
</feature>
<gene>
    <name evidence="2" type="ORF">LUZ62_082747</name>
</gene>
<name>A0AAV8BYU3_9POAL</name>
<dbReference type="EMBL" id="JAMFTS010000005">
    <property type="protein sequence ID" value="KAJ4748342.1"/>
    <property type="molecule type" value="Genomic_DNA"/>
</dbReference>
<feature type="transmembrane region" description="Helical" evidence="1">
    <location>
        <begin position="65"/>
        <end position="86"/>
    </location>
</feature>